<keyword evidence="2" id="KW-1185">Reference proteome</keyword>
<evidence type="ECO:0000313" key="1">
    <source>
        <dbReference type="EMBL" id="SEA03631.1"/>
    </source>
</evidence>
<organism evidence="1 2">
    <name type="scientific">Thalassobacillus cyri</name>
    <dbReference type="NCBI Taxonomy" id="571932"/>
    <lineage>
        <taxon>Bacteria</taxon>
        <taxon>Bacillati</taxon>
        <taxon>Bacillota</taxon>
        <taxon>Bacilli</taxon>
        <taxon>Bacillales</taxon>
        <taxon>Bacillaceae</taxon>
        <taxon>Thalassobacillus</taxon>
    </lineage>
</organism>
<sequence length="164" mass="18005">MAKAIQQIDTQQSTAEEQQHKEIAALMNQIADNKQAIASMLEIVEQLEATGALDIMKGFLSAREKIGTIAVEQINQPNIHHTIKNTFYTLGFVGHLEPEKLNTMLASVQQGIESASTHAEKSEKTNLWGLMKSLRDPHVVTALSTVVSFLNGMGKGLEEKGDQH</sequence>
<name>A0A1H3XXP0_9BACI</name>
<reference evidence="1 2" key="1">
    <citation type="submission" date="2016-10" db="EMBL/GenBank/DDBJ databases">
        <authorList>
            <person name="de Groot N.N."/>
        </authorList>
    </citation>
    <scope>NUCLEOTIDE SEQUENCE [LARGE SCALE GENOMIC DNA]</scope>
    <source>
        <strain evidence="1 2">CCM7597</strain>
    </source>
</reference>
<proteinExistence type="predicted"/>
<dbReference type="RefSeq" id="WP_093042484.1">
    <property type="nucleotide sequence ID" value="NZ_FNQR01000002.1"/>
</dbReference>
<protein>
    <submittedName>
        <fullName evidence="1">Uncharacterized conserved protein YjgD, DUF1641 family</fullName>
    </submittedName>
</protein>
<dbReference type="InterPro" id="IPR012440">
    <property type="entry name" value="DUF1641"/>
</dbReference>
<dbReference type="Proteomes" id="UP000198584">
    <property type="component" value="Unassembled WGS sequence"/>
</dbReference>
<dbReference type="PANTHER" id="PTHR38433:SF1">
    <property type="entry name" value="DUF1641 DOMAIN-CONTAINING PROTEIN"/>
    <property type="match status" value="1"/>
</dbReference>
<dbReference type="OrthoDB" id="147801at2"/>
<dbReference type="EMBL" id="FNQR01000002">
    <property type="protein sequence ID" value="SEA03631.1"/>
    <property type="molecule type" value="Genomic_DNA"/>
</dbReference>
<dbReference type="PANTHER" id="PTHR38433">
    <property type="match status" value="1"/>
</dbReference>
<dbReference type="Pfam" id="PF07849">
    <property type="entry name" value="DUF1641"/>
    <property type="match status" value="1"/>
</dbReference>
<dbReference type="AlphaFoldDB" id="A0A1H3XXP0"/>
<evidence type="ECO:0000313" key="2">
    <source>
        <dbReference type="Proteomes" id="UP000198584"/>
    </source>
</evidence>
<gene>
    <name evidence="1" type="ORF">SAMN05421743_102279</name>
</gene>
<accession>A0A1H3XXP0</accession>
<dbReference type="STRING" id="571932.SAMN05421743_102279"/>